<dbReference type="InterPro" id="IPR019406">
    <property type="entry name" value="APLF_PBZ"/>
</dbReference>
<protein>
    <submittedName>
        <fullName evidence="8">ADL1 protein</fullName>
    </submittedName>
</protein>
<evidence type="ECO:0000256" key="4">
    <source>
        <dbReference type="ARBA" id="ARBA00022807"/>
    </source>
</evidence>
<keyword evidence="4 6" id="KW-0788">Thiol protease</keyword>
<feature type="active site" evidence="5 6">
    <location>
        <position position="327"/>
    </location>
</feature>
<gene>
    <name evidence="8" type="primary">ADL1</name>
    <name evidence="8" type="ORF">SNEC2469_LOCUS27337</name>
</gene>
<dbReference type="SUPFAM" id="SSF54001">
    <property type="entry name" value="Cysteine proteinases"/>
    <property type="match status" value="1"/>
</dbReference>
<dbReference type="InterPro" id="IPR000169">
    <property type="entry name" value="Pept_cys_AS"/>
</dbReference>
<dbReference type="Pfam" id="PF10283">
    <property type="entry name" value="zf-CCHH"/>
    <property type="match status" value="1"/>
</dbReference>
<dbReference type="SMART" id="SM00230">
    <property type="entry name" value="CysPc"/>
    <property type="match status" value="1"/>
</dbReference>
<accession>A0A813AB50</accession>
<name>A0A813AB50_9DINO</name>
<dbReference type="PANTHER" id="PTHR10183:SF379">
    <property type="entry name" value="CALPAIN-5"/>
    <property type="match status" value="1"/>
</dbReference>
<keyword evidence="3 6" id="KW-0378">Hydrolase</keyword>
<dbReference type="InterPro" id="IPR038765">
    <property type="entry name" value="Papain-like_cys_pep_sf"/>
</dbReference>
<evidence type="ECO:0000256" key="6">
    <source>
        <dbReference type="PROSITE-ProRule" id="PRU00239"/>
    </source>
</evidence>
<evidence type="ECO:0000256" key="2">
    <source>
        <dbReference type="ARBA" id="ARBA00022670"/>
    </source>
</evidence>
<evidence type="ECO:0000313" key="8">
    <source>
        <dbReference type="EMBL" id="CAE7862056.1"/>
    </source>
</evidence>
<feature type="active site" evidence="5 6">
    <location>
        <position position="103"/>
    </location>
</feature>
<dbReference type="PANTHER" id="PTHR10183">
    <property type="entry name" value="CALPAIN"/>
    <property type="match status" value="1"/>
</dbReference>
<sequence>MQGSRNRMNHSFLAQCCEAAELKILIRHYSTISDWLWCRGGVGMSKGFTPDESFQGESALGNVNVQDWRKPFKWVRAKELHKDAKLFSVIQADNIVQGELGDCWLLAAMAVFADFPGHIMNLFDDVNLKESGRYVIRLWDIKGKGEWQDVEVDDLIPCDKYCKPLFAQLTGESGSMWALLLEKAFAKFVGTYEKLVGGSTGWAWQVLTGQPWMARWSRDPGQKWTRWEMCDIQKCFGTAEENLAAAAKWRSDGMRGGRWKGPVETSEDDQMFQALASYTQACFAISCSIGQGDRAEERRPDGLLAKHAYSVLQVLCAHGQRLVQVRNPWGSGGEWNRAWSDKSEEWEKHPQIAEDLKVVDADDGRFWMPWDAFAEIFGGHIMVCPVTLPCPMNSQVVTDKDSFTRRMRCPQCRQPYTRSWVLLASGESTAGDGAWKRLADGKSLCFLCLRATCRASERLLKGLKIAGLHEQPKLTLAPPKGPRRMKECEHGAACYRRNPQHFHERFHPSLLPPAPACASGCGRSAASGYKTCCPKCTSSPPDLKVHIPSRHKGLAGLYKAVERPKGREKGPPVWRQTDGRGWLWKGHVWMMGDQEEKVGGASGLIAEDVGDGMSARSPHLARGWQVAGEGGWAAAPDLKVEVDAKHVSSEHDAPCNERDAREQALREQADKVLEKWARQVLNACRGSEMRLIDSP</sequence>
<evidence type="ECO:0000256" key="5">
    <source>
        <dbReference type="PIRSR" id="PIRSR622684-1"/>
    </source>
</evidence>
<dbReference type="GO" id="GO:0006508">
    <property type="term" value="P:proteolysis"/>
    <property type="evidence" value="ECO:0007669"/>
    <property type="project" value="UniProtKB-KW"/>
</dbReference>
<feature type="active site" evidence="5 6">
    <location>
        <position position="307"/>
    </location>
</feature>
<organism evidence="8 9">
    <name type="scientific">Symbiodinium necroappetens</name>
    <dbReference type="NCBI Taxonomy" id="1628268"/>
    <lineage>
        <taxon>Eukaryota</taxon>
        <taxon>Sar</taxon>
        <taxon>Alveolata</taxon>
        <taxon>Dinophyceae</taxon>
        <taxon>Suessiales</taxon>
        <taxon>Symbiodiniaceae</taxon>
        <taxon>Symbiodinium</taxon>
    </lineage>
</organism>
<dbReference type="PROSITE" id="PS50203">
    <property type="entry name" value="CALPAIN_CAT"/>
    <property type="match status" value="1"/>
</dbReference>
<keyword evidence="9" id="KW-1185">Reference proteome</keyword>
<dbReference type="PRINTS" id="PR00704">
    <property type="entry name" value="CALPAIN"/>
</dbReference>
<dbReference type="PROSITE" id="PS00139">
    <property type="entry name" value="THIOL_PROTEASE_CYS"/>
    <property type="match status" value="1"/>
</dbReference>
<feature type="domain" description="Calpain catalytic" evidence="7">
    <location>
        <begin position="47"/>
        <end position="377"/>
    </location>
</feature>
<dbReference type="EMBL" id="CAJNJA010057408">
    <property type="protein sequence ID" value="CAE7862056.1"/>
    <property type="molecule type" value="Genomic_DNA"/>
</dbReference>
<dbReference type="InterPro" id="IPR022684">
    <property type="entry name" value="Calpain_cysteine_protease"/>
</dbReference>
<dbReference type="Pfam" id="PF00648">
    <property type="entry name" value="Peptidase_C2"/>
    <property type="match status" value="1"/>
</dbReference>
<reference evidence="8" key="1">
    <citation type="submission" date="2021-02" db="EMBL/GenBank/DDBJ databases">
        <authorList>
            <person name="Dougan E. K."/>
            <person name="Rhodes N."/>
            <person name="Thang M."/>
            <person name="Chan C."/>
        </authorList>
    </citation>
    <scope>NUCLEOTIDE SEQUENCE</scope>
</reference>
<evidence type="ECO:0000256" key="3">
    <source>
        <dbReference type="ARBA" id="ARBA00022801"/>
    </source>
</evidence>
<dbReference type="InterPro" id="IPR001300">
    <property type="entry name" value="Peptidase_C2_calpain_cat"/>
</dbReference>
<keyword evidence="2 6" id="KW-0645">Protease</keyword>
<proteinExistence type="inferred from homology"/>
<dbReference type="OrthoDB" id="424753at2759"/>
<dbReference type="Proteomes" id="UP000601435">
    <property type="component" value="Unassembled WGS sequence"/>
</dbReference>
<dbReference type="Gene3D" id="3.90.70.10">
    <property type="entry name" value="Cysteine proteinases"/>
    <property type="match status" value="1"/>
</dbReference>
<evidence type="ECO:0000313" key="9">
    <source>
        <dbReference type="Proteomes" id="UP000601435"/>
    </source>
</evidence>
<dbReference type="GO" id="GO:0004198">
    <property type="term" value="F:calcium-dependent cysteine-type endopeptidase activity"/>
    <property type="evidence" value="ECO:0007669"/>
    <property type="project" value="InterPro"/>
</dbReference>
<comment type="caution">
    <text evidence="8">The sequence shown here is derived from an EMBL/GenBank/DDBJ whole genome shotgun (WGS) entry which is preliminary data.</text>
</comment>
<evidence type="ECO:0000256" key="1">
    <source>
        <dbReference type="ARBA" id="ARBA00007623"/>
    </source>
</evidence>
<evidence type="ECO:0000259" key="7">
    <source>
        <dbReference type="PROSITE" id="PS50203"/>
    </source>
</evidence>
<dbReference type="AlphaFoldDB" id="A0A813AB50"/>
<comment type="similarity">
    <text evidence="1">Belongs to the peptidase C2 family.</text>
</comment>